<dbReference type="InterPro" id="IPR016484">
    <property type="entry name" value="GTPase_Der"/>
</dbReference>
<evidence type="ECO:0000256" key="4">
    <source>
        <dbReference type="ARBA" id="ARBA00022737"/>
    </source>
</evidence>
<dbReference type="NCBIfam" id="TIGR00231">
    <property type="entry name" value="small_GTP"/>
    <property type="match status" value="1"/>
</dbReference>
<dbReference type="SUPFAM" id="SSF52540">
    <property type="entry name" value="P-loop containing nucleoside triphosphate hydrolases"/>
    <property type="match status" value="1"/>
</dbReference>
<dbReference type="InterPro" id="IPR031166">
    <property type="entry name" value="G_ENGA"/>
</dbReference>
<dbReference type="Gene3D" id="3.30.300.20">
    <property type="match status" value="1"/>
</dbReference>
<name>X1S5G3_9ZZZZ</name>
<dbReference type="FunFam" id="3.40.50.300:FF:000040">
    <property type="entry name" value="GTPase Der"/>
    <property type="match status" value="1"/>
</dbReference>
<keyword evidence="5" id="KW-0547">Nucleotide-binding</keyword>
<dbReference type="NCBIfam" id="TIGR03594">
    <property type="entry name" value="GTPase_EngA"/>
    <property type="match status" value="1"/>
</dbReference>
<feature type="non-terminal residue" evidence="9">
    <location>
        <position position="1"/>
    </location>
</feature>
<evidence type="ECO:0000256" key="2">
    <source>
        <dbReference type="ARBA" id="ARBA00020953"/>
    </source>
</evidence>
<dbReference type="AlphaFoldDB" id="X1S5G3"/>
<reference evidence="9" key="1">
    <citation type="journal article" date="2014" name="Front. Microbiol.">
        <title>High frequency of phylogenetically diverse reductive dehalogenase-homologous genes in deep subseafloor sedimentary metagenomes.</title>
        <authorList>
            <person name="Kawai M."/>
            <person name="Futagami T."/>
            <person name="Toyoda A."/>
            <person name="Takaki Y."/>
            <person name="Nishi S."/>
            <person name="Hori S."/>
            <person name="Arai W."/>
            <person name="Tsubouchi T."/>
            <person name="Morono Y."/>
            <person name="Uchiyama I."/>
            <person name="Ito T."/>
            <person name="Fujiyama A."/>
            <person name="Inagaki F."/>
            <person name="Takami H."/>
        </authorList>
    </citation>
    <scope>NUCLEOTIDE SEQUENCE</scope>
    <source>
        <strain evidence="9">Expedition CK06-06</strain>
    </source>
</reference>
<dbReference type="PANTHER" id="PTHR43834:SF6">
    <property type="entry name" value="GTPASE DER"/>
    <property type="match status" value="1"/>
</dbReference>
<keyword evidence="4" id="KW-0677">Repeat</keyword>
<comment type="similarity">
    <text evidence="1">Belongs to the TRAFAC class TrmE-Era-EngA-EngB-Septin-like GTPase superfamily. EngA (Der) GTPase family.</text>
</comment>
<dbReference type="PRINTS" id="PR00326">
    <property type="entry name" value="GTP1OBG"/>
</dbReference>
<dbReference type="GO" id="GO:0042254">
    <property type="term" value="P:ribosome biogenesis"/>
    <property type="evidence" value="ECO:0007669"/>
    <property type="project" value="UniProtKB-KW"/>
</dbReference>
<dbReference type="InterPro" id="IPR006073">
    <property type="entry name" value="GTP-bd"/>
</dbReference>
<feature type="non-terminal residue" evidence="9">
    <location>
        <position position="264"/>
    </location>
</feature>
<dbReference type="CDD" id="cd01895">
    <property type="entry name" value="EngA2"/>
    <property type="match status" value="1"/>
</dbReference>
<keyword evidence="3" id="KW-0690">Ribosome biogenesis</keyword>
<feature type="domain" description="EngA-type G" evidence="8">
    <location>
        <begin position="8"/>
        <end position="181"/>
    </location>
</feature>
<sequence>IEAEPEIIKVAIVGRPNVGKSMLLNALLGGERAITNDIPGTTRDAIDTLFDFDGQGVLLIDTAGIRRRGRLGVGVERYSVIRALRAVDRADVALLVLDATELLTAQDTHIAGYIQQAFKGIVLIVNKWDLVEAESTTECSKYISSQLKFMPYVSVLYISAKLKQGVDKVMPQVCQVYQERLKQLSTAAVNNVVQQAVAAHNLPRRGRKRLKILSATQAEVNPPTFVFSVNDARLIHFSYQRYLENKLRQSFGFAGTPVRLVFKK</sequence>
<organism evidence="9">
    <name type="scientific">marine sediment metagenome</name>
    <dbReference type="NCBI Taxonomy" id="412755"/>
    <lineage>
        <taxon>unclassified sequences</taxon>
        <taxon>metagenomes</taxon>
        <taxon>ecological metagenomes</taxon>
    </lineage>
</organism>
<evidence type="ECO:0000313" key="9">
    <source>
        <dbReference type="EMBL" id="GAI88143.1"/>
    </source>
</evidence>
<dbReference type="GO" id="GO:0043022">
    <property type="term" value="F:ribosome binding"/>
    <property type="evidence" value="ECO:0007669"/>
    <property type="project" value="TreeGrafter"/>
</dbReference>
<comment type="caution">
    <text evidence="9">The sequence shown here is derived from an EMBL/GenBank/DDBJ whole genome shotgun (WGS) entry which is preliminary data.</text>
</comment>
<dbReference type="InterPro" id="IPR005225">
    <property type="entry name" value="Small_GTP-bd"/>
</dbReference>
<keyword evidence="6" id="KW-0342">GTP-binding</keyword>
<proteinExistence type="inferred from homology"/>
<dbReference type="InterPro" id="IPR015946">
    <property type="entry name" value="KH_dom-like_a/b"/>
</dbReference>
<dbReference type="Pfam" id="PF14714">
    <property type="entry name" value="KH_dom-like"/>
    <property type="match status" value="1"/>
</dbReference>
<dbReference type="FunFam" id="3.30.300.20:FF:000004">
    <property type="entry name" value="GTPase Der"/>
    <property type="match status" value="1"/>
</dbReference>
<dbReference type="EMBL" id="BARW01023930">
    <property type="protein sequence ID" value="GAI88143.1"/>
    <property type="molecule type" value="Genomic_DNA"/>
</dbReference>
<dbReference type="InterPro" id="IPR032859">
    <property type="entry name" value="KH_dom-like"/>
</dbReference>
<evidence type="ECO:0000256" key="7">
    <source>
        <dbReference type="ARBA" id="ARBA00032345"/>
    </source>
</evidence>
<evidence type="ECO:0000256" key="5">
    <source>
        <dbReference type="ARBA" id="ARBA00022741"/>
    </source>
</evidence>
<dbReference type="Gene3D" id="3.40.50.300">
    <property type="entry name" value="P-loop containing nucleotide triphosphate hydrolases"/>
    <property type="match status" value="1"/>
</dbReference>
<gene>
    <name evidence="9" type="ORF">S12H4_39581</name>
</gene>
<accession>X1S5G3</accession>
<evidence type="ECO:0000256" key="1">
    <source>
        <dbReference type="ARBA" id="ARBA00008279"/>
    </source>
</evidence>
<dbReference type="Pfam" id="PF01926">
    <property type="entry name" value="MMR_HSR1"/>
    <property type="match status" value="1"/>
</dbReference>
<dbReference type="PROSITE" id="PS51712">
    <property type="entry name" value="G_ENGA"/>
    <property type="match status" value="1"/>
</dbReference>
<evidence type="ECO:0000259" key="8">
    <source>
        <dbReference type="PROSITE" id="PS51712"/>
    </source>
</evidence>
<dbReference type="InterPro" id="IPR027417">
    <property type="entry name" value="P-loop_NTPase"/>
</dbReference>
<evidence type="ECO:0000256" key="3">
    <source>
        <dbReference type="ARBA" id="ARBA00022517"/>
    </source>
</evidence>
<protein>
    <recommendedName>
        <fullName evidence="2">GTPase Der</fullName>
    </recommendedName>
    <alternativeName>
        <fullName evidence="7">GTP-binding protein EngA</fullName>
    </alternativeName>
</protein>
<dbReference type="PANTHER" id="PTHR43834">
    <property type="entry name" value="GTPASE DER"/>
    <property type="match status" value="1"/>
</dbReference>
<dbReference type="GO" id="GO:0005525">
    <property type="term" value="F:GTP binding"/>
    <property type="evidence" value="ECO:0007669"/>
    <property type="project" value="UniProtKB-KW"/>
</dbReference>
<evidence type="ECO:0000256" key="6">
    <source>
        <dbReference type="ARBA" id="ARBA00023134"/>
    </source>
</evidence>